<evidence type="ECO:0000313" key="8">
    <source>
        <dbReference type="Proteomes" id="UP000294593"/>
    </source>
</evidence>
<keyword evidence="2 5" id="KW-0690">Ribosome biogenesis</keyword>
<comment type="similarity">
    <text evidence="5">Belongs to the DarP family.</text>
</comment>
<sequence length="205" mass="23141">MNPNQFDTDDADEDFGGSAGGYSRPSKSALKRESHELQALGKQLLEMPDNRLDDIGMPERLRDALDAYKKTKSFEGKRRQLQFIGKVMREVDAEPLREAAAQFQMGHARNALALHQAERWRVELLSDDKDVLTRWAEAFPGADLQQLRALVRSARKDAAEVPEKRSGRAYRELFQYIKQAMEAHEVQPGDDDVPGSDDGQREDGA</sequence>
<evidence type="ECO:0000256" key="1">
    <source>
        <dbReference type="ARBA" id="ARBA00022490"/>
    </source>
</evidence>
<keyword evidence="4 5" id="KW-0694">RNA-binding</keyword>
<proteinExistence type="inferred from homology"/>
<feature type="region of interest" description="Disordered" evidence="6">
    <location>
        <begin position="1"/>
        <end position="34"/>
    </location>
</feature>
<dbReference type="Pfam" id="PF04751">
    <property type="entry name" value="DarP"/>
    <property type="match status" value="1"/>
</dbReference>
<dbReference type="PIRSF" id="PIRSF016183">
    <property type="entry name" value="UCP016183"/>
    <property type="match status" value="1"/>
</dbReference>
<accession>A0A4R6R8U8</accession>
<dbReference type="RefSeq" id="WP_133609467.1">
    <property type="nucleotide sequence ID" value="NZ_SNXW01000006.1"/>
</dbReference>
<gene>
    <name evidence="5" type="primary">darP</name>
    <name evidence="7" type="ORF">EV672_106198</name>
</gene>
<dbReference type="CDD" id="cd16331">
    <property type="entry name" value="YjgA-like"/>
    <property type="match status" value="1"/>
</dbReference>
<evidence type="ECO:0000256" key="2">
    <source>
        <dbReference type="ARBA" id="ARBA00022517"/>
    </source>
</evidence>
<comment type="function">
    <text evidence="5">Member of a network of 50S ribosomal subunit biogenesis factors which assembles along the 30S-50S interface, preventing incorrect 23S rRNA structures from forming. Promotes peptidyl transferase center (PTC) maturation.</text>
</comment>
<dbReference type="GO" id="GO:0005829">
    <property type="term" value="C:cytosol"/>
    <property type="evidence" value="ECO:0007669"/>
    <property type="project" value="TreeGrafter"/>
</dbReference>
<dbReference type="Gene3D" id="1.10.60.30">
    <property type="entry name" value="PSPTO4464-like domains"/>
    <property type="match status" value="2"/>
</dbReference>
<dbReference type="PANTHER" id="PTHR38101">
    <property type="entry name" value="UPF0307 PROTEIN YJGA"/>
    <property type="match status" value="1"/>
</dbReference>
<keyword evidence="8" id="KW-1185">Reference proteome</keyword>
<dbReference type="OrthoDB" id="5293604at2"/>
<dbReference type="NCBIfam" id="NF003593">
    <property type="entry name" value="PRK05255.1-1"/>
    <property type="match status" value="1"/>
</dbReference>
<dbReference type="PANTHER" id="PTHR38101:SF1">
    <property type="entry name" value="UPF0307 PROTEIN YJGA"/>
    <property type="match status" value="1"/>
</dbReference>
<reference evidence="7 8" key="1">
    <citation type="submission" date="2019-03" db="EMBL/GenBank/DDBJ databases">
        <title>Genomic Encyclopedia of Type Strains, Phase IV (KMG-IV): sequencing the most valuable type-strain genomes for metagenomic binning, comparative biology and taxonomic classification.</title>
        <authorList>
            <person name="Goeker M."/>
        </authorList>
    </citation>
    <scope>NUCLEOTIDE SEQUENCE [LARGE SCALE GENOMIC DNA]</scope>
    <source>
        <strain evidence="7 8">DSM 11901</strain>
    </source>
</reference>
<dbReference type="InterPro" id="IPR023153">
    <property type="entry name" value="DarP_sf"/>
</dbReference>
<dbReference type="InterPro" id="IPR006839">
    <property type="entry name" value="DarP"/>
</dbReference>
<dbReference type="GO" id="GO:0019843">
    <property type="term" value="F:rRNA binding"/>
    <property type="evidence" value="ECO:0007669"/>
    <property type="project" value="UniProtKB-UniRule"/>
</dbReference>
<comment type="caution">
    <text evidence="7">The sequence shown here is derived from an EMBL/GenBank/DDBJ whole genome shotgun (WGS) entry which is preliminary data.</text>
</comment>
<dbReference type="Proteomes" id="UP000294593">
    <property type="component" value="Unassembled WGS sequence"/>
</dbReference>
<keyword evidence="3 5" id="KW-0699">rRNA-binding</keyword>
<evidence type="ECO:0000256" key="4">
    <source>
        <dbReference type="ARBA" id="ARBA00022884"/>
    </source>
</evidence>
<name>A0A4R6R8U8_9BURK</name>
<keyword evidence="1 5" id="KW-0963">Cytoplasm</keyword>
<evidence type="ECO:0000256" key="6">
    <source>
        <dbReference type="SAM" id="MobiDB-lite"/>
    </source>
</evidence>
<dbReference type="AlphaFoldDB" id="A0A4R6R8U8"/>
<evidence type="ECO:0000256" key="5">
    <source>
        <dbReference type="HAMAP-Rule" id="MF_00765"/>
    </source>
</evidence>
<evidence type="ECO:0000256" key="3">
    <source>
        <dbReference type="ARBA" id="ARBA00022730"/>
    </source>
</evidence>
<dbReference type="HAMAP" id="MF_00765">
    <property type="entry name" value="DarP"/>
    <property type="match status" value="1"/>
</dbReference>
<dbReference type="GO" id="GO:1902626">
    <property type="term" value="P:assembly of large subunit precursor of preribosome"/>
    <property type="evidence" value="ECO:0007669"/>
    <property type="project" value="UniProtKB-UniRule"/>
</dbReference>
<dbReference type="GO" id="GO:0043022">
    <property type="term" value="F:ribosome binding"/>
    <property type="evidence" value="ECO:0007669"/>
    <property type="project" value="UniProtKB-UniRule"/>
</dbReference>
<evidence type="ECO:0000313" key="7">
    <source>
        <dbReference type="EMBL" id="TDP82235.1"/>
    </source>
</evidence>
<feature type="region of interest" description="Disordered" evidence="6">
    <location>
        <begin position="183"/>
        <end position="205"/>
    </location>
</feature>
<dbReference type="SUPFAM" id="SSF158710">
    <property type="entry name" value="PSPTO4464-like"/>
    <property type="match status" value="1"/>
</dbReference>
<protein>
    <recommendedName>
        <fullName evidence="5">Dual-action ribosomal maturation protein DarP</fullName>
    </recommendedName>
    <alternativeName>
        <fullName evidence="5">Large ribosomal subunit assembly factor DarP</fullName>
    </alternativeName>
</protein>
<dbReference type="EMBL" id="SNXW01000006">
    <property type="protein sequence ID" value="TDP82235.1"/>
    <property type="molecule type" value="Genomic_DNA"/>
</dbReference>
<comment type="subcellular location">
    <subcellularLocation>
        <location evidence="5">Cytoplasm</location>
    </subcellularLocation>
    <text evidence="5">Associates with late stage pre-50S ribosomal subunits.</text>
</comment>
<organism evidence="7 8">
    <name type="scientific">Aquabacterium commune</name>
    <dbReference type="NCBI Taxonomy" id="70586"/>
    <lineage>
        <taxon>Bacteria</taxon>
        <taxon>Pseudomonadati</taxon>
        <taxon>Pseudomonadota</taxon>
        <taxon>Betaproteobacteria</taxon>
        <taxon>Burkholderiales</taxon>
        <taxon>Aquabacterium</taxon>
    </lineage>
</organism>